<gene>
    <name evidence="2" type="ORF">ACFSCX_12565</name>
</gene>
<dbReference type="Gene3D" id="3.40.30.10">
    <property type="entry name" value="Glutaredoxin"/>
    <property type="match status" value="1"/>
</dbReference>
<name>A0ABW4LQQ3_9BACI</name>
<organism evidence="2 3">
    <name type="scientific">Bacillus salitolerans</name>
    <dbReference type="NCBI Taxonomy" id="1437434"/>
    <lineage>
        <taxon>Bacteria</taxon>
        <taxon>Bacillati</taxon>
        <taxon>Bacillota</taxon>
        <taxon>Bacilli</taxon>
        <taxon>Bacillales</taxon>
        <taxon>Bacillaceae</taxon>
        <taxon>Bacillus</taxon>
    </lineage>
</organism>
<proteinExistence type="predicted"/>
<dbReference type="PANTHER" id="PTHR13887:SF41">
    <property type="entry name" value="THIOREDOXIN SUPERFAMILY PROTEIN"/>
    <property type="match status" value="1"/>
</dbReference>
<dbReference type="PANTHER" id="PTHR13887">
    <property type="entry name" value="GLUTATHIONE S-TRANSFERASE KAPPA"/>
    <property type="match status" value="1"/>
</dbReference>
<evidence type="ECO:0000313" key="2">
    <source>
        <dbReference type="EMBL" id="MFD1737387.1"/>
    </source>
</evidence>
<dbReference type="CDD" id="cd03024">
    <property type="entry name" value="DsbA_FrnE"/>
    <property type="match status" value="1"/>
</dbReference>
<dbReference type="SUPFAM" id="SSF52833">
    <property type="entry name" value="Thioredoxin-like"/>
    <property type="match status" value="1"/>
</dbReference>
<dbReference type="InterPro" id="IPR001853">
    <property type="entry name" value="DSBA-like_thioredoxin_dom"/>
</dbReference>
<reference evidence="3" key="1">
    <citation type="journal article" date="2019" name="Int. J. Syst. Evol. Microbiol.">
        <title>The Global Catalogue of Microorganisms (GCM) 10K type strain sequencing project: providing services to taxonomists for standard genome sequencing and annotation.</title>
        <authorList>
            <consortium name="The Broad Institute Genomics Platform"/>
            <consortium name="The Broad Institute Genome Sequencing Center for Infectious Disease"/>
            <person name="Wu L."/>
            <person name="Ma J."/>
        </authorList>
    </citation>
    <scope>NUCLEOTIDE SEQUENCE [LARGE SCALE GENOMIC DNA]</scope>
    <source>
        <strain evidence="3">CCUG 49339</strain>
    </source>
</reference>
<dbReference type="EMBL" id="JBHUEM010000020">
    <property type="protein sequence ID" value="MFD1737387.1"/>
    <property type="molecule type" value="Genomic_DNA"/>
</dbReference>
<accession>A0ABW4LQQ3</accession>
<feature type="domain" description="DSBA-like thioredoxin" evidence="1">
    <location>
        <begin position="2"/>
        <end position="188"/>
    </location>
</feature>
<protein>
    <submittedName>
        <fullName evidence="2">DsbA family oxidoreductase</fullName>
    </submittedName>
</protein>
<evidence type="ECO:0000313" key="3">
    <source>
        <dbReference type="Proteomes" id="UP001597214"/>
    </source>
</evidence>
<dbReference type="Pfam" id="PF01323">
    <property type="entry name" value="DSBA"/>
    <property type="match status" value="1"/>
</dbReference>
<dbReference type="Proteomes" id="UP001597214">
    <property type="component" value="Unassembled WGS sequence"/>
</dbReference>
<evidence type="ECO:0000259" key="1">
    <source>
        <dbReference type="Pfam" id="PF01323"/>
    </source>
</evidence>
<sequence length="218" mass="24745">MGKKRLEDAINKLDQPVKVVYKCFELDPTSERDVNYSIYEKLSQKYGMSLDQAKASVANMIKMGNEVGIEYQYDTLILTNTFDAHRLAMYAKEQGYMHEMTERLLRAHYSESKHIGDHSTLIDLAVEVGLDGKSVANMLSSDEMSDQVRKDEQEASELGIRSIPYFLINRKYAITGAQPTEVFVNSLQQILEKDGPFIEEITENGITCDENGCEIPKK</sequence>
<comment type="caution">
    <text evidence="2">The sequence shown here is derived from an EMBL/GenBank/DDBJ whole genome shotgun (WGS) entry which is preliminary data.</text>
</comment>
<dbReference type="RefSeq" id="WP_377928792.1">
    <property type="nucleotide sequence ID" value="NZ_JBHUEM010000020.1"/>
</dbReference>
<dbReference type="InterPro" id="IPR036249">
    <property type="entry name" value="Thioredoxin-like_sf"/>
</dbReference>
<keyword evidence="3" id="KW-1185">Reference proteome</keyword>